<dbReference type="KEGG" id="dmm:dnm_091260"/>
<dbReference type="EMBL" id="CP061800">
    <property type="protein sequence ID" value="QTA93031.1"/>
    <property type="molecule type" value="Genomic_DNA"/>
</dbReference>
<reference evidence="1" key="1">
    <citation type="journal article" date="2021" name="Microb. Physiol.">
        <title>Proteogenomic Insights into the Physiology of Marine, Sulfate-Reducing, Filamentous Desulfonema limicola and Desulfonema magnum.</title>
        <authorList>
            <person name="Schnaars V."/>
            <person name="Wohlbrand L."/>
            <person name="Scheve S."/>
            <person name="Hinrichs C."/>
            <person name="Reinhardt R."/>
            <person name="Rabus R."/>
        </authorList>
    </citation>
    <scope>NUCLEOTIDE SEQUENCE</scope>
    <source>
        <strain evidence="1">4be13</strain>
    </source>
</reference>
<evidence type="ECO:0000313" key="1">
    <source>
        <dbReference type="EMBL" id="QTA93031.1"/>
    </source>
</evidence>
<accession>A0A975BWH0</accession>
<proteinExistence type="predicted"/>
<name>A0A975BWH0_9BACT</name>
<organism evidence="1 2">
    <name type="scientific">Desulfonema magnum</name>
    <dbReference type="NCBI Taxonomy" id="45655"/>
    <lineage>
        <taxon>Bacteria</taxon>
        <taxon>Pseudomonadati</taxon>
        <taxon>Thermodesulfobacteriota</taxon>
        <taxon>Desulfobacteria</taxon>
        <taxon>Desulfobacterales</taxon>
        <taxon>Desulfococcaceae</taxon>
        <taxon>Desulfonema</taxon>
    </lineage>
</organism>
<sequence>MKKVLDLTEPELTTLQSAQKNHPCARVRDRARVIILSNKGRQVKKIADICEMTCQTGGRKTVSEDCMTVRVPAAPVF</sequence>
<protein>
    <submittedName>
        <fullName evidence="1">Uncharacterized protein</fullName>
    </submittedName>
</protein>
<dbReference type="Proteomes" id="UP000663722">
    <property type="component" value="Chromosome"/>
</dbReference>
<gene>
    <name evidence="1" type="ORF">dnm_091260</name>
</gene>
<evidence type="ECO:0000313" key="2">
    <source>
        <dbReference type="Proteomes" id="UP000663722"/>
    </source>
</evidence>
<keyword evidence="2" id="KW-1185">Reference proteome</keyword>
<dbReference type="RefSeq" id="WP_207680150.1">
    <property type="nucleotide sequence ID" value="NZ_CP061800.1"/>
</dbReference>
<dbReference type="AlphaFoldDB" id="A0A975BWH0"/>